<proteinExistence type="inferred from homology"/>
<protein>
    <submittedName>
        <fullName evidence="5">SDR family oxidoreductase</fullName>
    </submittedName>
</protein>
<keyword evidence="2" id="KW-0560">Oxidoreductase</keyword>
<dbReference type="InterPro" id="IPR057326">
    <property type="entry name" value="KR_dom"/>
</dbReference>
<comment type="similarity">
    <text evidence="1 3">Belongs to the short-chain dehydrogenases/reductases (SDR) family.</text>
</comment>
<dbReference type="PRINTS" id="PR00081">
    <property type="entry name" value="GDHRDH"/>
</dbReference>
<reference evidence="5 6" key="2">
    <citation type="submission" date="2018-12" db="EMBL/GenBank/DDBJ databases">
        <title>Simiduia agarivorans gen. nov., sp. nov., a marine, agarolytic bacterium isolated from shallow coastal water from Keelung, Taiwan.</title>
        <authorList>
            <person name="Shieh W.Y."/>
        </authorList>
    </citation>
    <scope>NUCLEOTIDE SEQUENCE [LARGE SCALE GENOMIC DNA]</scope>
    <source>
        <strain evidence="5 6">GTF-13</strain>
    </source>
</reference>
<feature type="domain" description="Ketoreductase" evidence="4">
    <location>
        <begin position="8"/>
        <end position="203"/>
    </location>
</feature>
<dbReference type="PROSITE" id="PS00061">
    <property type="entry name" value="ADH_SHORT"/>
    <property type="match status" value="1"/>
</dbReference>
<dbReference type="SUPFAM" id="SSF51735">
    <property type="entry name" value="NAD(P)-binding Rossmann-fold domains"/>
    <property type="match status" value="1"/>
</dbReference>
<gene>
    <name evidence="5" type="ORF">D0544_02585</name>
</gene>
<dbReference type="Proteomes" id="UP000280792">
    <property type="component" value="Unassembled WGS sequence"/>
</dbReference>
<name>A0A3P3VMW1_9GAMM</name>
<keyword evidence="6" id="KW-1185">Reference proteome</keyword>
<dbReference type="PANTHER" id="PTHR44196">
    <property type="entry name" value="DEHYDROGENASE/REDUCTASE SDR FAMILY MEMBER 7B"/>
    <property type="match status" value="1"/>
</dbReference>
<evidence type="ECO:0000256" key="2">
    <source>
        <dbReference type="ARBA" id="ARBA00023002"/>
    </source>
</evidence>
<evidence type="ECO:0000256" key="3">
    <source>
        <dbReference type="RuleBase" id="RU000363"/>
    </source>
</evidence>
<sequence length="268" mass="29519">MKIKEMQVLLTGATGGIGRETALQLASAGARVLALGRNEQELRELLVELPQLNPLPHRYLCLDICEAQQRQDLIDQLGVIGAQPSVLINMAGLCELALFEEQSESCVERIINTNVTATLLLTQSLLPLLRQAPEAHIVNVGSIFGSIGYPGYVAYSTSKFALRGFSQALQRELADSSVRVQYFAPRATATALNSDAATRLNEELGNRVDSPQRVAQELVELLREGKHTTRYLGWPERFFVRFNDLFPSLVGGSIQRQLGIIRQFAGSK</sequence>
<accession>A0A3P3VMW1</accession>
<dbReference type="Gene3D" id="3.40.50.720">
    <property type="entry name" value="NAD(P)-binding Rossmann-like Domain"/>
    <property type="match status" value="1"/>
</dbReference>
<dbReference type="RefSeq" id="WP_125014451.1">
    <property type="nucleotide sequence ID" value="NZ_QWEZ01000001.1"/>
</dbReference>
<organism evidence="5 6">
    <name type="scientific">Aestuariirhabdus litorea</name>
    <dbReference type="NCBI Taxonomy" id="2528527"/>
    <lineage>
        <taxon>Bacteria</taxon>
        <taxon>Pseudomonadati</taxon>
        <taxon>Pseudomonadota</taxon>
        <taxon>Gammaproteobacteria</taxon>
        <taxon>Oceanospirillales</taxon>
        <taxon>Aestuariirhabdaceae</taxon>
        <taxon>Aestuariirhabdus</taxon>
    </lineage>
</organism>
<dbReference type="GO" id="GO:0016020">
    <property type="term" value="C:membrane"/>
    <property type="evidence" value="ECO:0007669"/>
    <property type="project" value="TreeGrafter"/>
</dbReference>
<dbReference type="GO" id="GO:0016491">
    <property type="term" value="F:oxidoreductase activity"/>
    <property type="evidence" value="ECO:0007669"/>
    <property type="project" value="UniProtKB-KW"/>
</dbReference>
<dbReference type="PANTHER" id="PTHR44196:SF1">
    <property type="entry name" value="DEHYDROGENASE_REDUCTASE SDR FAMILY MEMBER 7B"/>
    <property type="match status" value="1"/>
</dbReference>
<dbReference type="InterPro" id="IPR002347">
    <property type="entry name" value="SDR_fam"/>
</dbReference>
<dbReference type="SMART" id="SM00822">
    <property type="entry name" value="PKS_KR"/>
    <property type="match status" value="1"/>
</dbReference>
<evidence type="ECO:0000313" key="6">
    <source>
        <dbReference type="Proteomes" id="UP000280792"/>
    </source>
</evidence>
<dbReference type="InterPro" id="IPR020904">
    <property type="entry name" value="Sc_DH/Rdtase_CS"/>
</dbReference>
<dbReference type="PRINTS" id="PR00080">
    <property type="entry name" value="SDRFAMILY"/>
</dbReference>
<evidence type="ECO:0000259" key="4">
    <source>
        <dbReference type="SMART" id="SM00822"/>
    </source>
</evidence>
<reference evidence="5 6" key="1">
    <citation type="submission" date="2018-08" db="EMBL/GenBank/DDBJ databases">
        <authorList>
            <person name="Khan S.A."/>
        </authorList>
    </citation>
    <scope>NUCLEOTIDE SEQUENCE [LARGE SCALE GENOMIC DNA]</scope>
    <source>
        <strain evidence="5 6">GTF-13</strain>
    </source>
</reference>
<evidence type="ECO:0000313" key="5">
    <source>
        <dbReference type="EMBL" id="RRJ84025.1"/>
    </source>
</evidence>
<dbReference type="EMBL" id="QWEZ01000001">
    <property type="protein sequence ID" value="RRJ84025.1"/>
    <property type="molecule type" value="Genomic_DNA"/>
</dbReference>
<dbReference type="AlphaFoldDB" id="A0A3P3VMW1"/>
<dbReference type="InterPro" id="IPR036291">
    <property type="entry name" value="NAD(P)-bd_dom_sf"/>
</dbReference>
<dbReference type="CDD" id="cd05233">
    <property type="entry name" value="SDR_c"/>
    <property type="match status" value="1"/>
</dbReference>
<dbReference type="Pfam" id="PF00106">
    <property type="entry name" value="adh_short"/>
    <property type="match status" value="1"/>
</dbReference>
<comment type="caution">
    <text evidence="5">The sequence shown here is derived from an EMBL/GenBank/DDBJ whole genome shotgun (WGS) entry which is preliminary data.</text>
</comment>
<evidence type="ECO:0000256" key="1">
    <source>
        <dbReference type="ARBA" id="ARBA00006484"/>
    </source>
</evidence>
<dbReference type="NCBIfam" id="NF006565">
    <property type="entry name" value="PRK09072.1"/>
    <property type="match status" value="1"/>
</dbReference>